<proteinExistence type="predicted"/>
<dbReference type="RefSeq" id="WP_015441191.1">
    <property type="nucleotide sequence ID" value="NC_020520.1"/>
</dbReference>
<feature type="chain" id="PRO_5039686587" description="DUF1996 domain-containing protein" evidence="1">
    <location>
        <begin position="19"/>
        <end position="278"/>
    </location>
</feature>
<organism evidence="3 4">
    <name type="scientific">Ilumatobacter coccineus (strain NBRC 103263 / KCTC 29153 / YM16-304)</name>
    <dbReference type="NCBI Taxonomy" id="1313172"/>
    <lineage>
        <taxon>Bacteria</taxon>
        <taxon>Bacillati</taxon>
        <taxon>Actinomycetota</taxon>
        <taxon>Acidimicrobiia</taxon>
        <taxon>Acidimicrobiales</taxon>
        <taxon>Ilumatobacteraceae</taxon>
        <taxon>Ilumatobacter</taxon>
    </lineage>
</organism>
<feature type="signal peptide" evidence="1">
    <location>
        <begin position="1"/>
        <end position="18"/>
    </location>
</feature>
<evidence type="ECO:0000313" key="3">
    <source>
        <dbReference type="EMBL" id="BAN01944.1"/>
    </source>
</evidence>
<evidence type="ECO:0000259" key="2">
    <source>
        <dbReference type="Pfam" id="PF09362"/>
    </source>
</evidence>
<dbReference type="Proteomes" id="UP000011863">
    <property type="component" value="Chromosome"/>
</dbReference>
<keyword evidence="4" id="KW-1185">Reference proteome</keyword>
<dbReference type="Pfam" id="PF09362">
    <property type="entry name" value="DUF1996"/>
    <property type="match status" value="1"/>
</dbReference>
<dbReference type="PANTHER" id="PTHR43662">
    <property type="match status" value="1"/>
</dbReference>
<evidence type="ECO:0000256" key="1">
    <source>
        <dbReference type="SAM" id="SignalP"/>
    </source>
</evidence>
<evidence type="ECO:0000313" key="4">
    <source>
        <dbReference type="Proteomes" id="UP000011863"/>
    </source>
</evidence>
<reference evidence="3 4" key="1">
    <citation type="journal article" date="2013" name="Int. J. Syst. Evol. Microbiol.">
        <title>Ilumatobacter nonamiense sp. nov. and Ilumatobacter coccineum sp. nov., isolated from seashore sand.</title>
        <authorList>
            <person name="Matsumoto A."/>
            <person name="Kasai H."/>
            <person name="Matsuo Y."/>
            <person name="Shizuri Y."/>
            <person name="Ichikawa N."/>
            <person name="Fujita N."/>
            <person name="Omura S."/>
            <person name="Takahashi Y."/>
        </authorList>
    </citation>
    <scope>NUCLEOTIDE SEQUENCE [LARGE SCALE GENOMIC DNA]</scope>
    <source>
        <strain evidence="4">NBRC 103263 / KCTC 29153 / YM16-304</strain>
    </source>
</reference>
<protein>
    <recommendedName>
        <fullName evidence="2">DUF1996 domain-containing protein</fullName>
    </recommendedName>
</protein>
<accession>A0A6C7E173</accession>
<name>A0A6C7E173_ILUCY</name>
<feature type="domain" description="DUF1996" evidence="2">
    <location>
        <begin position="53"/>
        <end position="255"/>
    </location>
</feature>
<keyword evidence="1" id="KW-0732">Signal</keyword>
<sequence length="278" mass="29872">MKRLLAAALLLGACASSADEPVSGDPDPARVGPQGRVAQFIVECEVSHIAFDDPIVLPWQPGLSHQHQFFGNSATNSDPGYERAIGADTSCDQRLDTASYWSPTLLGPTGERIDALSMTAYYRPGDGIAPQDVVAYPPGFMMIAGDSQAEEVQSIDVVAWGCGSGAQRTDRPQDCREDSTLRLWLTFPDCWDGSRLTSFGSGAHVRYSSNGCPESHPIAIPQLQMAIDFPPVPAEGLSLSSGDTATAHADFWNTWDQEKLEREVALCLNRDLVCGVSG</sequence>
<dbReference type="AlphaFoldDB" id="A0A6C7E173"/>
<dbReference type="EMBL" id="AP012057">
    <property type="protein sequence ID" value="BAN01944.1"/>
    <property type="molecule type" value="Genomic_DNA"/>
</dbReference>
<dbReference type="PANTHER" id="PTHR43662:SF3">
    <property type="entry name" value="DOMAIN PROTEIN, PUTATIVE (AFU_ORTHOLOGUE AFUA_6G11970)-RELATED"/>
    <property type="match status" value="1"/>
</dbReference>
<dbReference type="KEGG" id="aym:YM304_16300"/>
<gene>
    <name evidence="3" type="ORF">YM304_16300</name>
</gene>
<dbReference type="InterPro" id="IPR018535">
    <property type="entry name" value="DUF1996"/>
</dbReference>